<comment type="similarity">
    <text evidence="1">Belongs to the TCL1 family.</text>
</comment>
<evidence type="ECO:0000313" key="2">
    <source>
        <dbReference type="EMBL" id="PKU37302.1"/>
    </source>
</evidence>
<dbReference type="SUPFAM" id="SSF47072">
    <property type="entry name" value="Cysteine alpha-hairpin motif"/>
    <property type="match status" value="1"/>
</dbReference>
<name>A0A2I0TU44_LIMLA</name>
<dbReference type="AlphaFoldDB" id="A0A2I0TU44"/>
<evidence type="ECO:0000256" key="1">
    <source>
        <dbReference type="ARBA" id="ARBA00006399"/>
    </source>
</evidence>
<dbReference type="Pfam" id="PF01840">
    <property type="entry name" value="TCL1_MTCP1"/>
    <property type="match status" value="1"/>
</dbReference>
<dbReference type="InterPro" id="IPR027179">
    <property type="entry name" value="CMC4"/>
</dbReference>
<sequence length="164" mass="18731">MAEGGHAGAPPVRLWVRRVGVYCDEHRKTWLVAAEEASEEGMLRARIQRVQVPLGEALRPSQLPPSRLPHMWQLSQGEQYRDSNSRVWEIEHHLMLGGVEELLLKLVPVNNYVESKCESVLREMRKCCARYPKGRSVCCSGFEKEEREREKLKATSEGIPPSPQ</sequence>
<dbReference type="InterPro" id="IPR009069">
    <property type="entry name" value="Cys_alpha_HP_mot_SF"/>
</dbReference>
<dbReference type="GO" id="GO:0043539">
    <property type="term" value="F:protein serine/threonine kinase activator activity"/>
    <property type="evidence" value="ECO:0007669"/>
    <property type="project" value="InterPro"/>
</dbReference>
<evidence type="ECO:0000313" key="3">
    <source>
        <dbReference type="Proteomes" id="UP000233556"/>
    </source>
</evidence>
<reference evidence="3" key="1">
    <citation type="submission" date="2017-11" db="EMBL/GenBank/DDBJ databases">
        <authorList>
            <person name="Lima N.C."/>
            <person name="Parody-Merino A.M."/>
            <person name="Battley P.F."/>
            <person name="Fidler A.E."/>
            <person name="Prosdocimi F."/>
        </authorList>
    </citation>
    <scope>NUCLEOTIDE SEQUENCE [LARGE SCALE GENOMIC DNA]</scope>
</reference>
<dbReference type="PANTHER" id="PTHR14060:SF8">
    <property type="entry name" value="PROTEIN P13 MTCP-1"/>
    <property type="match status" value="1"/>
</dbReference>
<organism evidence="2 3">
    <name type="scientific">Limosa lapponica baueri</name>
    <dbReference type="NCBI Taxonomy" id="1758121"/>
    <lineage>
        <taxon>Eukaryota</taxon>
        <taxon>Metazoa</taxon>
        <taxon>Chordata</taxon>
        <taxon>Craniata</taxon>
        <taxon>Vertebrata</taxon>
        <taxon>Euteleostomi</taxon>
        <taxon>Archelosauria</taxon>
        <taxon>Archosauria</taxon>
        <taxon>Dinosauria</taxon>
        <taxon>Saurischia</taxon>
        <taxon>Theropoda</taxon>
        <taxon>Coelurosauria</taxon>
        <taxon>Aves</taxon>
        <taxon>Neognathae</taxon>
        <taxon>Neoaves</taxon>
        <taxon>Charadriiformes</taxon>
        <taxon>Scolopacidae</taxon>
        <taxon>Limosa</taxon>
    </lineage>
</organism>
<dbReference type="Gene3D" id="2.40.15.10">
    <property type="entry name" value="TCL1/MTCP1"/>
    <property type="match status" value="1"/>
</dbReference>
<dbReference type="Proteomes" id="UP000233556">
    <property type="component" value="Unassembled WGS sequence"/>
</dbReference>
<dbReference type="SUPFAM" id="SSF50904">
    <property type="entry name" value="Oncogene products"/>
    <property type="match status" value="1"/>
</dbReference>
<dbReference type="InterPro" id="IPR036672">
    <property type="entry name" value="TCL1_MTCP1_sf"/>
</dbReference>
<dbReference type="OrthoDB" id="9413917at2759"/>
<protein>
    <submittedName>
        <fullName evidence="2">Protein p13 mtcp-1</fullName>
    </submittedName>
</protein>
<gene>
    <name evidence="2" type="ORF">llap_12398</name>
</gene>
<keyword evidence="3" id="KW-1185">Reference proteome</keyword>
<reference evidence="3" key="2">
    <citation type="submission" date="2017-12" db="EMBL/GenBank/DDBJ databases">
        <title>Genome sequence of the Bar-tailed Godwit (Limosa lapponica baueri).</title>
        <authorList>
            <person name="Lima N.C.B."/>
            <person name="Parody-Merino A.M."/>
            <person name="Battley P.F."/>
            <person name="Fidler A.E."/>
            <person name="Prosdocimi F."/>
        </authorList>
    </citation>
    <scope>NUCLEOTIDE SEQUENCE [LARGE SCALE GENOMIC DNA]</scope>
</reference>
<dbReference type="Gene3D" id="1.10.287.1130">
    <property type="entry name" value="CytochromE C oxidase copper chaperone"/>
    <property type="match status" value="1"/>
</dbReference>
<proteinExistence type="inferred from homology"/>
<dbReference type="Pfam" id="PF08991">
    <property type="entry name" value="CMC4"/>
    <property type="match status" value="1"/>
</dbReference>
<dbReference type="PANTHER" id="PTHR14060">
    <property type="entry name" value="PROTEIN P13 MTCP-1"/>
    <property type="match status" value="1"/>
</dbReference>
<dbReference type="InterPro" id="IPR004832">
    <property type="entry name" value="TCL1_MTCP1"/>
</dbReference>
<accession>A0A2I0TU44</accession>
<dbReference type="EMBL" id="KZ507207">
    <property type="protein sequence ID" value="PKU37302.1"/>
    <property type="molecule type" value="Genomic_DNA"/>
</dbReference>